<dbReference type="EMBL" id="OU594950">
    <property type="protein sequence ID" value="CAG9294482.1"/>
    <property type="molecule type" value="Genomic_DNA"/>
</dbReference>
<keyword evidence="2" id="KW-0732">Signal</keyword>
<dbReference type="Proteomes" id="UP000836788">
    <property type="component" value="Chromosome 9"/>
</dbReference>
<dbReference type="AlphaFoldDB" id="A0A8J9U0N6"/>
<gene>
    <name evidence="3" type="ORF">PTTT1_LOCUS54821</name>
</gene>
<proteinExistence type="predicted"/>
<evidence type="ECO:0000256" key="1">
    <source>
        <dbReference type="SAM" id="MobiDB-lite"/>
    </source>
</evidence>
<evidence type="ECO:0000313" key="3">
    <source>
        <dbReference type="EMBL" id="CAG9294482.1"/>
    </source>
</evidence>
<reference evidence="3" key="1">
    <citation type="submission" date="2022-02" db="EMBL/GenBank/DDBJ databases">
        <authorList>
            <person name="Giguere J D."/>
        </authorList>
    </citation>
    <scope>NUCLEOTIDE SEQUENCE</scope>
    <source>
        <strain evidence="3">CCAP 1055/1</strain>
    </source>
</reference>
<name>A0A8J9U0N6_PHATR</name>
<sequence length="157" mass="17377">MLSSRIFLAVLFLLFFFSGTSAWSTNQKVFRSSTPQRRKKDPTTPTASKPAHITAQNMLKNPGTPRVNEAPRKSRTKLSNSVLASCDTLPSFPTAHGLLSPETVMRMEELTDDGNRSPAVLSFLKTYRKEGPLSCLPMLSDPDVLPHLTEAMRDIVS</sequence>
<evidence type="ECO:0000256" key="2">
    <source>
        <dbReference type="SAM" id="SignalP"/>
    </source>
</evidence>
<feature type="signal peptide" evidence="2">
    <location>
        <begin position="1"/>
        <end position="22"/>
    </location>
</feature>
<accession>A0A8J9U0N6</accession>
<feature type="region of interest" description="Disordered" evidence="1">
    <location>
        <begin position="28"/>
        <end position="77"/>
    </location>
</feature>
<organism evidence="3">
    <name type="scientific">Phaeodactylum tricornutum</name>
    <name type="common">Diatom</name>
    <dbReference type="NCBI Taxonomy" id="2850"/>
    <lineage>
        <taxon>Eukaryota</taxon>
        <taxon>Sar</taxon>
        <taxon>Stramenopiles</taxon>
        <taxon>Ochrophyta</taxon>
        <taxon>Bacillariophyta</taxon>
        <taxon>Bacillariophyceae</taxon>
        <taxon>Bacillariophycidae</taxon>
        <taxon>Naviculales</taxon>
        <taxon>Phaeodactylaceae</taxon>
        <taxon>Phaeodactylum</taxon>
    </lineage>
</organism>
<feature type="chain" id="PRO_5035437238" evidence="2">
    <location>
        <begin position="23"/>
        <end position="157"/>
    </location>
</feature>
<protein>
    <submittedName>
        <fullName evidence="3">Uncharacterized protein</fullName>
    </submittedName>
</protein>